<dbReference type="InterPro" id="IPR036322">
    <property type="entry name" value="WD40_repeat_dom_sf"/>
</dbReference>
<evidence type="ECO:0000313" key="2">
    <source>
        <dbReference type="Proteomes" id="UP000837857"/>
    </source>
</evidence>
<keyword evidence="2" id="KW-1185">Reference proteome</keyword>
<protein>
    <submittedName>
        <fullName evidence="1">Uncharacterized protein</fullName>
    </submittedName>
</protein>
<dbReference type="SUPFAM" id="SSF50978">
    <property type="entry name" value="WD40 repeat-like"/>
    <property type="match status" value="1"/>
</dbReference>
<proteinExistence type="predicted"/>
<sequence>MVVGYGDACIKIFDMATQELDTTYKVQKLRLQVYSEETATPSYWTGLRVTLRRTEPFHIWDIRCKSGCVTTFEGVNICSDSIDLNRNQCVVGSWQPTEALTVWDIVAKKKVNTIRVQNRRPDVDGEYIYACRYWKSTDFNRKGKYALIGGSGTNCLEVINLHNRYISCSYHTAGTILAIASHQERIAYGGTAPFLTIVSFHDPKHERYKSDIEDDPSLWTPGNDFLSHSTTTLDQYEN</sequence>
<gene>
    <name evidence="1" type="ORF">IPOD504_LOCUS16039</name>
</gene>
<accession>A0ABN8J937</accession>
<dbReference type="PANTHER" id="PTHR47822">
    <property type="entry name" value="CARBOHYDRATE BINDING DOMAIN CONTAINING PROTEIN"/>
    <property type="match status" value="1"/>
</dbReference>
<dbReference type="Gene3D" id="2.130.10.10">
    <property type="entry name" value="YVTN repeat-like/Quinoprotein amine dehydrogenase"/>
    <property type="match status" value="1"/>
</dbReference>
<dbReference type="InterPro" id="IPR015943">
    <property type="entry name" value="WD40/YVTN_repeat-like_dom_sf"/>
</dbReference>
<dbReference type="EMBL" id="OW152819">
    <property type="protein sequence ID" value="CAH2074357.1"/>
    <property type="molecule type" value="Genomic_DNA"/>
</dbReference>
<name>A0ABN8J937_9NEOP</name>
<evidence type="ECO:0000313" key="1">
    <source>
        <dbReference type="EMBL" id="CAH2074357.1"/>
    </source>
</evidence>
<reference evidence="1" key="1">
    <citation type="submission" date="2022-03" db="EMBL/GenBank/DDBJ databases">
        <authorList>
            <person name="Martin H S."/>
        </authorList>
    </citation>
    <scope>NUCLEOTIDE SEQUENCE</scope>
</reference>
<organism evidence="1 2">
    <name type="scientific">Iphiclides podalirius</name>
    <name type="common">scarce swallowtail</name>
    <dbReference type="NCBI Taxonomy" id="110791"/>
    <lineage>
        <taxon>Eukaryota</taxon>
        <taxon>Metazoa</taxon>
        <taxon>Ecdysozoa</taxon>
        <taxon>Arthropoda</taxon>
        <taxon>Hexapoda</taxon>
        <taxon>Insecta</taxon>
        <taxon>Pterygota</taxon>
        <taxon>Neoptera</taxon>
        <taxon>Endopterygota</taxon>
        <taxon>Lepidoptera</taxon>
        <taxon>Glossata</taxon>
        <taxon>Ditrysia</taxon>
        <taxon>Papilionoidea</taxon>
        <taxon>Papilionidae</taxon>
        <taxon>Papilioninae</taxon>
        <taxon>Iphiclides</taxon>
    </lineage>
</organism>
<dbReference type="PANTHER" id="PTHR47822:SF2">
    <property type="entry name" value="F-BOX AND WD-40 DOMAIN PROTEIN 7"/>
    <property type="match status" value="1"/>
</dbReference>
<feature type="non-terminal residue" evidence="1">
    <location>
        <position position="1"/>
    </location>
</feature>
<dbReference type="Proteomes" id="UP000837857">
    <property type="component" value="Chromosome 7"/>
</dbReference>